<organism evidence="1 2">
    <name type="scientific">Purpureocillium lilacinum</name>
    <name type="common">Paecilomyces lilacinus</name>
    <dbReference type="NCBI Taxonomy" id="33203"/>
    <lineage>
        <taxon>Eukaryota</taxon>
        <taxon>Fungi</taxon>
        <taxon>Dikarya</taxon>
        <taxon>Ascomycota</taxon>
        <taxon>Pezizomycotina</taxon>
        <taxon>Sordariomycetes</taxon>
        <taxon>Hypocreomycetidae</taxon>
        <taxon>Hypocreales</taxon>
        <taxon>Ophiocordycipitaceae</taxon>
        <taxon>Purpureocillium</taxon>
    </lineage>
</organism>
<accession>A0ACC4D938</accession>
<sequence>MTQLYRRTKSRPSCPASTTLDWLLQKDLLQPVVDMRVRGRVDTVRKAVRSNLSQMDGDRDRHSRASVVEQSAETATQTKTATQSAGSATASAREQASSKPKHDQPKRSRAAAFVTPNACTECRKKRAKCDGQLPCGRCSSRQGAQCTYETPKREPKESLRKELDSLQHQQKRRDVILSALCQPGLGHEVIRRLQNGQSAERISAWLDDSASTALSGDPPRGQGTGNSHKLAVPNVVAFEEDLLDHSVAGAPRPPGGQFREASRSITRKERRARRPQLAHILTFLLRKRVTCGRTLHLQVHATIVDWAESSPHWTLRSVRLAFEMGLQNAPEHGNEDELAVQSATFWGAFALDHAWCLTTGSLPQCSRFPHLPPKPAIIEDIEASLWVPYTDEGAPQHRALEQSSNVRSVYKCFCELSELVHETLYLLHSPSVPLTAKHVLGIYTQYLNCMYYHFAMLLLFRPLITYRIVGSEVMPQDVCSQAADAIQALLASYAQLYTLKRTPSFVPYFVLTSTTMKLAVGAAAMRRGTLSKAVEIHEELTEALNRAVNYLGEMVACHQFAAQALSIVRYLAKAGSIAVTTEDEEVGNEQGERADSAVLALVGPGAGHVPWKQGTRQNRFPGTLNVAIRTCISVASLAVIPKLELRRRQAHACGRDVAAKFPGSPGSGRLLSRKVDAALLEHEAAEDRRLRDESKQIWRNHQLQPCIEDNETTPWLKHTRWPEFFEGRPLESITPCNPVEYTIRIPTFGISSLSHLPELPPLYPE</sequence>
<evidence type="ECO:0000313" key="1">
    <source>
        <dbReference type="EMBL" id="KAL3952746.1"/>
    </source>
</evidence>
<gene>
    <name evidence="1" type="ORF">ACCO45_012689</name>
</gene>
<name>A0ACC4D938_PURLI</name>
<proteinExistence type="predicted"/>
<reference evidence="1" key="1">
    <citation type="submission" date="2024-12" db="EMBL/GenBank/DDBJ databases">
        <title>Comparative genomics and development of molecular markers within Purpureocillium lilacinum and among Purpureocillium species.</title>
        <authorList>
            <person name="Yeh Z.-Y."/>
            <person name="Ni N.-T."/>
            <person name="Lo P.-H."/>
            <person name="Mushyakhwo K."/>
            <person name="Lin C.-F."/>
            <person name="Nai Y.-S."/>
        </authorList>
    </citation>
    <scope>NUCLEOTIDE SEQUENCE</scope>
    <source>
        <strain evidence="1">NCHU-NPUST-175</strain>
    </source>
</reference>
<protein>
    <submittedName>
        <fullName evidence="1">Uncharacterized protein</fullName>
    </submittedName>
</protein>
<keyword evidence="2" id="KW-1185">Reference proteome</keyword>
<comment type="caution">
    <text evidence="1">The sequence shown here is derived from an EMBL/GenBank/DDBJ whole genome shotgun (WGS) entry which is preliminary data.</text>
</comment>
<dbReference type="Proteomes" id="UP001638806">
    <property type="component" value="Unassembled WGS sequence"/>
</dbReference>
<evidence type="ECO:0000313" key="2">
    <source>
        <dbReference type="Proteomes" id="UP001638806"/>
    </source>
</evidence>
<dbReference type="EMBL" id="JBGNUJ010000012">
    <property type="protein sequence ID" value="KAL3952746.1"/>
    <property type="molecule type" value="Genomic_DNA"/>
</dbReference>